<feature type="transmembrane region" description="Helical" evidence="1">
    <location>
        <begin position="121"/>
        <end position="143"/>
    </location>
</feature>
<organism evidence="2 3">
    <name type="scientific">Candidatus Brevundimonas colombiensis</name>
    <dbReference type="NCBI Taxonomy" id="3121376"/>
    <lineage>
        <taxon>Bacteria</taxon>
        <taxon>Pseudomonadati</taxon>
        <taxon>Pseudomonadota</taxon>
        <taxon>Alphaproteobacteria</taxon>
        <taxon>Caulobacterales</taxon>
        <taxon>Caulobacteraceae</taxon>
        <taxon>Brevundimonas</taxon>
    </lineage>
</organism>
<dbReference type="Proteomes" id="UP001213664">
    <property type="component" value="Chromosome"/>
</dbReference>
<keyword evidence="1" id="KW-0472">Membrane</keyword>
<feature type="transmembrane region" description="Helical" evidence="1">
    <location>
        <begin position="252"/>
        <end position="274"/>
    </location>
</feature>
<keyword evidence="1" id="KW-0812">Transmembrane</keyword>
<dbReference type="AlphaFoldDB" id="A0AAJ5WZX9"/>
<dbReference type="EMBL" id="CP119326">
    <property type="protein sequence ID" value="WEK38533.1"/>
    <property type="molecule type" value="Genomic_DNA"/>
</dbReference>
<name>A0AAJ5WZX9_9CAUL</name>
<feature type="transmembrane region" description="Helical" evidence="1">
    <location>
        <begin position="209"/>
        <end position="232"/>
    </location>
</feature>
<feature type="transmembrane region" description="Helical" evidence="1">
    <location>
        <begin position="339"/>
        <end position="359"/>
    </location>
</feature>
<keyword evidence="1" id="KW-1133">Transmembrane helix</keyword>
<feature type="transmembrane region" description="Helical" evidence="1">
    <location>
        <begin position="90"/>
        <end position="109"/>
    </location>
</feature>
<evidence type="ECO:0000256" key="1">
    <source>
        <dbReference type="SAM" id="Phobius"/>
    </source>
</evidence>
<gene>
    <name evidence="2" type="ORF">P0Y50_08185</name>
</gene>
<reference evidence="2" key="1">
    <citation type="submission" date="2023-03" db="EMBL/GenBank/DDBJ databases">
        <title>Andean soil-derived lignocellulolytic bacterial consortium as a source of novel taxa and putative plastic-active enzymes.</title>
        <authorList>
            <person name="Diaz-Garcia L."/>
            <person name="Chuvochina M."/>
            <person name="Feuerriegel G."/>
            <person name="Bunk B."/>
            <person name="Sproer C."/>
            <person name="Streit W.R."/>
            <person name="Rodriguez L.M."/>
            <person name="Overmann J."/>
            <person name="Jimenez D.J."/>
        </authorList>
    </citation>
    <scope>NUCLEOTIDE SEQUENCE</scope>
    <source>
        <strain evidence="2">MAG 833</strain>
    </source>
</reference>
<evidence type="ECO:0000313" key="2">
    <source>
        <dbReference type="EMBL" id="WEK38533.1"/>
    </source>
</evidence>
<feature type="transmembrane region" description="Helical" evidence="1">
    <location>
        <begin position="294"/>
        <end position="319"/>
    </location>
</feature>
<sequence length="377" mass="41257">MDLVERYLNAVAAQLPKAVREDIVAELRDEIMGRLEALEARLGRAPTDGEIEALLREVGHPLSVAARYRPGPQALIGPTLYPWWLFGAKVGLVVMACVTLVGLAVRVLVGDVYVGQAVGQAFASLFSGAVTVIGLLTLAGFFLERQEKKPDFIANWRVKDLGVFELGGDFDPERWTSERIARGEWFSRGREHPSKSGREVRKGAQMSPVARAVASAIGWSVLLLWWTGLLQIRPIQPEEWAGVVDGVNYGRILGQMFAAAYWPVILFAVCRIGFDLMRAVSGGNVRLTAAGDILFGLAAAWGVLWIWFWSTLSPVIWVGTATDFYQRVRLLFERDGDHVGGLATLLMVVVVWAFAVEVARIVGASARLIVGAESKTA</sequence>
<dbReference type="Pfam" id="PF22564">
    <property type="entry name" value="HAAS"/>
    <property type="match status" value="1"/>
</dbReference>
<evidence type="ECO:0000313" key="3">
    <source>
        <dbReference type="Proteomes" id="UP001213664"/>
    </source>
</evidence>
<accession>A0AAJ5WZX9</accession>
<protein>
    <submittedName>
        <fullName evidence="2">Uncharacterized protein</fullName>
    </submittedName>
</protein>
<proteinExistence type="predicted"/>